<dbReference type="InterPro" id="IPR029055">
    <property type="entry name" value="Ntn_hydrolases_N"/>
</dbReference>
<gene>
    <name evidence="1" type="ORF">BOX37_27795</name>
</gene>
<dbReference type="Gene3D" id="3.60.20.10">
    <property type="entry name" value="Glutamine Phosphoribosylpyrophosphate, subunit 1, domain 1"/>
    <property type="match status" value="1"/>
</dbReference>
<sequence>MCLLTFIPASVAPDPIALRNGAESNPHGHGFAVIAGQVIVTGHGMHAEEVIDLFARVRAQHPRGPALFHSRYATHGIRTVDNCHPFRVAGDPRTVLAHNGVLPKRVHPGPYDWRSDTRIAAEDYLPSEPFGSIDTYRGFRGLESWLGSSKLLIFTVDPAFDQQVYLFGESKGQWDNGIWYSNSSYLPLSQRYPKRYVCDGCDDIDLYRVGRYCTKCGWCFACENRFPHCECRQPRAHSTRHRSRALNRPLALPAVRPPTTPAT</sequence>
<dbReference type="KEGG" id="nsl:BOX37_27795"/>
<evidence type="ECO:0000313" key="1">
    <source>
        <dbReference type="EMBL" id="APE37098.1"/>
    </source>
</evidence>
<organism evidence="1 2">
    <name type="scientific">Nocardia mangyaensis</name>
    <dbReference type="NCBI Taxonomy" id="2213200"/>
    <lineage>
        <taxon>Bacteria</taxon>
        <taxon>Bacillati</taxon>
        <taxon>Actinomycetota</taxon>
        <taxon>Actinomycetes</taxon>
        <taxon>Mycobacteriales</taxon>
        <taxon>Nocardiaceae</taxon>
        <taxon>Nocardia</taxon>
    </lineage>
</organism>
<proteinExistence type="predicted"/>
<dbReference type="Proteomes" id="UP000183810">
    <property type="component" value="Chromosome"/>
</dbReference>
<name>A0A1J0VYL6_9NOCA</name>
<dbReference type="EMBL" id="CP018082">
    <property type="protein sequence ID" value="APE37098.1"/>
    <property type="molecule type" value="Genomic_DNA"/>
</dbReference>
<keyword evidence="2" id="KW-1185">Reference proteome</keyword>
<reference evidence="1" key="1">
    <citation type="submission" date="2016-11" db="EMBL/GenBank/DDBJ databases">
        <authorList>
            <person name="Jaros S."/>
            <person name="Januszkiewicz K."/>
            <person name="Wedrychowicz H."/>
        </authorList>
    </citation>
    <scope>NUCLEOTIDE SEQUENCE [LARGE SCALE GENOMIC DNA]</scope>
    <source>
        <strain evidence="1">Y48</strain>
    </source>
</reference>
<evidence type="ECO:0000313" key="2">
    <source>
        <dbReference type="Proteomes" id="UP000183810"/>
    </source>
</evidence>
<dbReference type="SUPFAM" id="SSF56235">
    <property type="entry name" value="N-terminal nucleophile aminohydrolases (Ntn hydrolases)"/>
    <property type="match status" value="1"/>
</dbReference>
<accession>A0A1J0VYL6</accession>
<dbReference type="AlphaFoldDB" id="A0A1J0VYL6"/>
<protein>
    <recommendedName>
        <fullName evidence="3">Glutamine amidotransferase type-2 domain-containing protein</fullName>
    </recommendedName>
</protein>
<evidence type="ECO:0008006" key="3">
    <source>
        <dbReference type="Google" id="ProtNLM"/>
    </source>
</evidence>